<organism evidence="1">
    <name type="scientific">Timema douglasi</name>
    <name type="common">Walking stick</name>
    <dbReference type="NCBI Taxonomy" id="61478"/>
    <lineage>
        <taxon>Eukaryota</taxon>
        <taxon>Metazoa</taxon>
        <taxon>Ecdysozoa</taxon>
        <taxon>Arthropoda</taxon>
        <taxon>Hexapoda</taxon>
        <taxon>Insecta</taxon>
        <taxon>Pterygota</taxon>
        <taxon>Neoptera</taxon>
        <taxon>Polyneoptera</taxon>
        <taxon>Phasmatodea</taxon>
        <taxon>Timematodea</taxon>
        <taxon>Timematoidea</taxon>
        <taxon>Timematidae</taxon>
        <taxon>Timema</taxon>
    </lineage>
</organism>
<dbReference type="EMBL" id="OA567780">
    <property type="protein sequence ID" value="CAD7200787.1"/>
    <property type="molecule type" value="Genomic_DNA"/>
</dbReference>
<accession>A0A7R8VM31</accession>
<name>A0A7R8VM31_TIMDO</name>
<sequence>MPGFVEEEGMGENEEASLRTSDIKQRLNLLLANRHSTGSSMAGIFGPIPYNSNHDLLVIGSLVYCEGSVLNHAAIKADLKLPASRSERSLPTRKLRMG</sequence>
<reference evidence="1" key="1">
    <citation type="submission" date="2020-11" db="EMBL/GenBank/DDBJ databases">
        <authorList>
            <person name="Tran Van P."/>
        </authorList>
    </citation>
    <scope>NUCLEOTIDE SEQUENCE</scope>
</reference>
<protein>
    <submittedName>
        <fullName evidence="1">Uncharacterized protein</fullName>
    </submittedName>
</protein>
<gene>
    <name evidence="1" type="ORF">TDIB3V08_LOCUS6998</name>
</gene>
<proteinExistence type="predicted"/>
<evidence type="ECO:0000313" key="1">
    <source>
        <dbReference type="EMBL" id="CAD7200787.1"/>
    </source>
</evidence>
<dbReference type="AlphaFoldDB" id="A0A7R8VM31"/>